<proteinExistence type="predicted"/>
<dbReference type="AlphaFoldDB" id="A0A1G4U1B2"/>
<protein>
    <submittedName>
        <fullName evidence="1">Uncharacterized protein</fullName>
    </submittedName>
</protein>
<evidence type="ECO:0000313" key="1">
    <source>
        <dbReference type="EMBL" id="SCW87462.1"/>
    </source>
</evidence>
<sequence>MRDDWHIIINPEEHCKSVEGWAKVSGTIFVAVMVIGVIDHALTVAWRWAGSWWDAAVAFLPF</sequence>
<dbReference type="Proteomes" id="UP000199542">
    <property type="component" value="Unassembled WGS sequence"/>
</dbReference>
<evidence type="ECO:0000313" key="2">
    <source>
        <dbReference type="Proteomes" id="UP000199542"/>
    </source>
</evidence>
<organism evidence="1 2">
    <name type="scientific">Rhizobium mongolense subsp. loessense</name>
    <dbReference type="NCBI Taxonomy" id="158890"/>
    <lineage>
        <taxon>Bacteria</taxon>
        <taxon>Pseudomonadati</taxon>
        <taxon>Pseudomonadota</taxon>
        <taxon>Alphaproteobacteria</taxon>
        <taxon>Hyphomicrobiales</taxon>
        <taxon>Rhizobiaceae</taxon>
        <taxon>Rhizobium/Agrobacterium group</taxon>
        <taxon>Rhizobium</taxon>
    </lineage>
</organism>
<dbReference type="EMBL" id="FMTM01000016">
    <property type="protein sequence ID" value="SCW87462.1"/>
    <property type="molecule type" value="Genomic_DNA"/>
</dbReference>
<name>A0A1G4U1B2_9HYPH</name>
<gene>
    <name evidence="1" type="ORF">SAMN02927900_05947</name>
</gene>
<dbReference type="RefSeq" id="WP_092588336.1">
    <property type="nucleotide sequence ID" value="NZ_FMTM01000016.1"/>
</dbReference>
<accession>A0A1G4U1B2</accession>
<reference evidence="1 2" key="1">
    <citation type="submission" date="2016-10" db="EMBL/GenBank/DDBJ databases">
        <authorList>
            <person name="de Groot N.N."/>
        </authorList>
    </citation>
    <scope>NUCLEOTIDE SEQUENCE [LARGE SCALE GENOMIC DNA]</scope>
    <source>
        <strain evidence="1 2">CGMCC 1.3401</strain>
    </source>
</reference>